<keyword evidence="1" id="KW-0175">Coiled coil</keyword>
<accession>A0ABU1IVJ7</accession>
<protein>
    <submittedName>
        <fullName evidence="3">Uncharacterized protein</fullName>
    </submittedName>
</protein>
<keyword evidence="2" id="KW-1133">Transmembrane helix</keyword>
<dbReference type="RefSeq" id="WP_188775220.1">
    <property type="nucleotide sequence ID" value="NZ_BMMB01000004.1"/>
</dbReference>
<evidence type="ECO:0000256" key="1">
    <source>
        <dbReference type="SAM" id="Coils"/>
    </source>
</evidence>
<proteinExistence type="predicted"/>
<keyword evidence="2" id="KW-0472">Membrane</keyword>
<reference evidence="3 4" key="1">
    <citation type="submission" date="2023-07" db="EMBL/GenBank/DDBJ databases">
        <title>Genomic Encyclopedia of Type Strains, Phase IV (KMG-IV): sequencing the most valuable type-strain genomes for metagenomic binning, comparative biology and taxonomic classification.</title>
        <authorList>
            <person name="Goeker M."/>
        </authorList>
    </citation>
    <scope>NUCLEOTIDE SEQUENCE [LARGE SCALE GENOMIC DNA]</scope>
    <source>
        <strain evidence="3 4">DSM 22170</strain>
    </source>
</reference>
<comment type="caution">
    <text evidence="3">The sequence shown here is derived from an EMBL/GenBank/DDBJ whole genome shotgun (WGS) entry which is preliminary data.</text>
</comment>
<keyword evidence="4" id="KW-1185">Reference proteome</keyword>
<feature type="coiled-coil region" evidence="1">
    <location>
        <begin position="45"/>
        <end position="72"/>
    </location>
</feature>
<evidence type="ECO:0000256" key="2">
    <source>
        <dbReference type="SAM" id="Phobius"/>
    </source>
</evidence>
<gene>
    <name evidence="3" type="ORF">JOC58_001179</name>
</gene>
<organism evidence="3 4">
    <name type="scientific">Paenibacillus hunanensis</name>
    <dbReference type="NCBI Taxonomy" id="539262"/>
    <lineage>
        <taxon>Bacteria</taxon>
        <taxon>Bacillati</taxon>
        <taxon>Bacillota</taxon>
        <taxon>Bacilli</taxon>
        <taxon>Bacillales</taxon>
        <taxon>Paenibacillaceae</taxon>
        <taxon>Paenibacillus</taxon>
    </lineage>
</organism>
<evidence type="ECO:0000313" key="4">
    <source>
        <dbReference type="Proteomes" id="UP001185028"/>
    </source>
</evidence>
<evidence type="ECO:0000313" key="3">
    <source>
        <dbReference type="EMBL" id="MDR6243294.1"/>
    </source>
</evidence>
<name>A0ABU1IVJ7_9BACL</name>
<dbReference type="EMBL" id="JAVDQH010000003">
    <property type="protein sequence ID" value="MDR6243294.1"/>
    <property type="molecule type" value="Genomic_DNA"/>
</dbReference>
<keyword evidence="2" id="KW-0812">Transmembrane</keyword>
<sequence length="203" mass="22336">MEGFQGYSPPEPPKPAPTKMSVMALVALILAGLGILGCMVLTVWNIALNVQVSDLQQANAALQRKTSDLADQHTNVEHEQSIIKQVAVFNYLSHSIEEAVVTDDFIVDKITFTPTGDGELKSVLIDVENQPDIDLDYNGDGTYNVSKTQLRAKAVKLIQAAEDYYGSDNEAPEWTESTLVTLTVKNYDIGDYADGKFLFVDEY</sequence>
<dbReference type="Proteomes" id="UP001185028">
    <property type="component" value="Unassembled WGS sequence"/>
</dbReference>
<feature type="transmembrane region" description="Helical" evidence="2">
    <location>
        <begin position="20"/>
        <end position="47"/>
    </location>
</feature>